<evidence type="ECO:0000313" key="9">
    <source>
        <dbReference type="Proteomes" id="UP001497444"/>
    </source>
</evidence>
<comment type="function">
    <text evidence="5">Catalyzes xyloglucan endohydrolysis (XEH) and/or endotransglycosylation (XET). Cleaves and religates xyloglucan polymers, an essential constituent of the primary cell wall, and thereby participates in cell wall construction of growing tissues.</text>
</comment>
<dbReference type="InterPro" id="IPR010713">
    <property type="entry name" value="XET_C"/>
</dbReference>
<feature type="signal peptide" evidence="6">
    <location>
        <begin position="1"/>
        <end position="38"/>
    </location>
</feature>
<keyword evidence="6" id="KW-0732">Signal</keyword>
<dbReference type="EMBL" id="OZ020105">
    <property type="protein sequence ID" value="CAK9257075.1"/>
    <property type="molecule type" value="Genomic_DNA"/>
</dbReference>
<evidence type="ECO:0000256" key="1">
    <source>
        <dbReference type="ARBA" id="ARBA00022679"/>
    </source>
</evidence>
<proteinExistence type="inferred from homology"/>
<dbReference type="Pfam" id="PF06955">
    <property type="entry name" value="XET_C"/>
    <property type="match status" value="1"/>
</dbReference>
<dbReference type="CDD" id="cd02176">
    <property type="entry name" value="GH16_XET"/>
    <property type="match status" value="1"/>
</dbReference>
<keyword evidence="3" id="KW-1015">Disulfide bond</keyword>
<dbReference type="InterPro" id="IPR000757">
    <property type="entry name" value="Beta-glucanase-like"/>
</dbReference>
<dbReference type="Proteomes" id="UP001497444">
    <property type="component" value="Chromosome 10"/>
</dbReference>
<dbReference type="EC" id="2.4.1.207" evidence="5"/>
<dbReference type="InterPro" id="IPR008264">
    <property type="entry name" value="Beta_glucanase"/>
</dbReference>
<evidence type="ECO:0000259" key="7">
    <source>
        <dbReference type="PROSITE" id="PS51762"/>
    </source>
</evidence>
<evidence type="ECO:0000256" key="6">
    <source>
        <dbReference type="SAM" id="SignalP"/>
    </source>
</evidence>
<keyword evidence="5" id="KW-0052">Apoplast</keyword>
<name>A0ABP0VRH9_9BRYO</name>
<dbReference type="SUPFAM" id="SSF49899">
    <property type="entry name" value="Concanavalin A-like lectins/glucanases"/>
    <property type="match status" value="1"/>
</dbReference>
<evidence type="ECO:0000313" key="8">
    <source>
        <dbReference type="EMBL" id="CAK9257075.1"/>
    </source>
</evidence>
<dbReference type="InterPro" id="IPR013320">
    <property type="entry name" value="ConA-like_dom_sf"/>
</dbReference>
<dbReference type="PROSITE" id="PS51257">
    <property type="entry name" value="PROKAR_LIPOPROTEIN"/>
    <property type="match status" value="1"/>
</dbReference>
<sequence>MAAAMRSAVLNSTGVMGFLMLSCCAMMMMMMMMKGSDAQTTYTTFAESQYSNQFVIAWEPSNVWVVNDVLELAVTEASGTAVQSVNMYLFGYFRVGLKLVPNDSAGVLTAFYLSSGGNAHDEFDFEFLGNSSGQPYVLQTNIFAAGVGGREQRINLWFDPRADFHTYTVIWNPQSVSMYVDDVMIRVFQNHENEGQAYPNSQGVGVYSSSFEASSWVTQGGKVPIDYSQAPFVSSYSNYGIDSCVFEATSPTACSNPPAGTWWNAQEYQSVPSYRVTQLQWVKTNYMIYNYCTDTARYPTPPFECTAPLF</sequence>
<dbReference type="InterPro" id="IPR016455">
    <property type="entry name" value="XTH"/>
</dbReference>
<accession>A0ABP0VRH9</accession>
<evidence type="ECO:0000256" key="3">
    <source>
        <dbReference type="ARBA" id="ARBA00023157"/>
    </source>
</evidence>
<keyword evidence="4 5" id="KW-0326">Glycosidase</keyword>
<organism evidence="8 9">
    <name type="scientific">Sphagnum jensenii</name>
    <dbReference type="NCBI Taxonomy" id="128206"/>
    <lineage>
        <taxon>Eukaryota</taxon>
        <taxon>Viridiplantae</taxon>
        <taxon>Streptophyta</taxon>
        <taxon>Embryophyta</taxon>
        <taxon>Bryophyta</taxon>
        <taxon>Sphagnophytina</taxon>
        <taxon>Sphagnopsida</taxon>
        <taxon>Sphagnales</taxon>
        <taxon>Sphagnaceae</taxon>
        <taxon>Sphagnum</taxon>
    </lineage>
</organism>
<gene>
    <name evidence="8" type="ORF">CSSPJE1EN1_LOCUS2553</name>
</gene>
<evidence type="ECO:0000256" key="4">
    <source>
        <dbReference type="ARBA" id="ARBA00023295"/>
    </source>
</evidence>
<dbReference type="PANTHER" id="PTHR31062">
    <property type="entry name" value="XYLOGLUCAN ENDOTRANSGLUCOSYLASE/HYDROLASE PROTEIN 8-RELATED"/>
    <property type="match status" value="1"/>
</dbReference>
<keyword evidence="9" id="KW-1185">Reference proteome</keyword>
<evidence type="ECO:0000256" key="2">
    <source>
        <dbReference type="ARBA" id="ARBA00022801"/>
    </source>
</evidence>
<comment type="similarity">
    <text evidence="5">Belongs to the glycosyl hydrolase 16 family.</text>
</comment>
<feature type="domain" description="GH16" evidence="7">
    <location>
        <begin position="36"/>
        <end position="236"/>
    </location>
</feature>
<comment type="subcellular location">
    <subcellularLocation>
        <location evidence="5">Secreted</location>
        <location evidence="5">Cell wall</location>
    </subcellularLocation>
    <subcellularLocation>
        <location evidence="5">Secreted</location>
        <location evidence="5">Extracellular space</location>
        <location evidence="5">Apoplast</location>
    </subcellularLocation>
</comment>
<keyword evidence="5" id="KW-0961">Cell wall biogenesis/degradation</keyword>
<keyword evidence="2 5" id="KW-0378">Hydrolase</keyword>
<dbReference type="Gene3D" id="2.60.120.200">
    <property type="match status" value="1"/>
</dbReference>
<dbReference type="PRINTS" id="PR00737">
    <property type="entry name" value="GLHYDRLASE16"/>
</dbReference>
<dbReference type="PIRSF" id="PIRSF005604">
    <property type="entry name" value="XET"/>
    <property type="match status" value="1"/>
</dbReference>
<dbReference type="Pfam" id="PF00722">
    <property type="entry name" value="Glyco_hydro_16"/>
    <property type="match status" value="1"/>
</dbReference>
<dbReference type="PROSITE" id="PS51762">
    <property type="entry name" value="GH16_2"/>
    <property type="match status" value="1"/>
</dbReference>
<comment type="PTM">
    <text evidence="5">Contains at least one intrachain disulfide bond essential for its enzymatic activity.</text>
</comment>
<keyword evidence="1 5" id="KW-0808">Transferase</keyword>
<keyword evidence="5" id="KW-0134">Cell wall</keyword>
<dbReference type="InterPro" id="IPR044791">
    <property type="entry name" value="Beta-glucanase/XTH"/>
</dbReference>
<reference evidence="8" key="1">
    <citation type="submission" date="2024-02" db="EMBL/GenBank/DDBJ databases">
        <authorList>
            <consortium name="ELIXIR-Norway"/>
            <consortium name="Elixir Norway"/>
        </authorList>
    </citation>
    <scope>NUCLEOTIDE SEQUENCE</scope>
</reference>
<evidence type="ECO:0000256" key="5">
    <source>
        <dbReference type="RuleBase" id="RU361120"/>
    </source>
</evidence>
<keyword evidence="5" id="KW-0964">Secreted</keyword>
<feature type="chain" id="PRO_5045753382" description="Xyloglucan endotransglucosylase/hydrolase" evidence="6">
    <location>
        <begin position="39"/>
        <end position="310"/>
    </location>
</feature>
<protein>
    <recommendedName>
        <fullName evidence="5">Xyloglucan endotransglucosylase/hydrolase</fullName>
        <ecNumber evidence="5">2.4.1.207</ecNumber>
    </recommendedName>
</protein>